<reference evidence="6" key="1">
    <citation type="journal article" date="2020" name="Stud. Mycol.">
        <title>101 Dothideomycetes genomes: a test case for predicting lifestyles and emergence of pathogens.</title>
        <authorList>
            <person name="Haridas S."/>
            <person name="Albert R."/>
            <person name="Binder M."/>
            <person name="Bloem J."/>
            <person name="Labutti K."/>
            <person name="Salamov A."/>
            <person name="Andreopoulos B."/>
            <person name="Baker S."/>
            <person name="Barry K."/>
            <person name="Bills G."/>
            <person name="Bluhm B."/>
            <person name="Cannon C."/>
            <person name="Castanera R."/>
            <person name="Culley D."/>
            <person name="Daum C."/>
            <person name="Ezra D."/>
            <person name="Gonzalez J."/>
            <person name="Henrissat B."/>
            <person name="Kuo A."/>
            <person name="Liang C."/>
            <person name="Lipzen A."/>
            <person name="Lutzoni F."/>
            <person name="Magnuson J."/>
            <person name="Mondo S."/>
            <person name="Nolan M."/>
            <person name="Ohm R."/>
            <person name="Pangilinan J."/>
            <person name="Park H.-J."/>
            <person name="Ramirez L."/>
            <person name="Alfaro M."/>
            <person name="Sun H."/>
            <person name="Tritt A."/>
            <person name="Yoshinaga Y."/>
            <person name="Zwiers L.-H."/>
            <person name="Turgeon B."/>
            <person name="Goodwin S."/>
            <person name="Spatafora J."/>
            <person name="Crous P."/>
            <person name="Grigoriev I."/>
        </authorList>
    </citation>
    <scope>NUCLEOTIDE SEQUENCE</scope>
    <source>
        <strain evidence="6">CBS 690.94</strain>
    </source>
</reference>
<dbReference type="Proteomes" id="UP000799764">
    <property type="component" value="Unassembled WGS sequence"/>
</dbReference>
<dbReference type="GO" id="GO:0016020">
    <property type="term" value="C:membrane"/>
    <property type="evidence" value="ECO:0007669"/>
    <property type="project" value="UniProtKB-SubCell"/>
</dbReference>
<dbReference type="Pfam" id="PF07690">
    <property type="entry name" value="MFS_1"/>
    <property type="match status" value="1"/>
</dbReference>
<dbReference type="PANTHER" id="PTHR43791">
    <property type="entry name" value="PERMEASE-RELATED"/>
    <property type="match status" value="1"/>
</dbReference>
<organism evidence="6 7">
    <name type="scientific">Karstenula rhodostoma CBS 690.94</name>
    <dbReference type="NCBI Taxonomy" id="1392251"/>
    <lineage>
        <taxon>Eukaryota</taxon>
        <taxon>Fungi</taxon>
        <taxon>Dikarya</taxon>
        <taxon>Ascomycota</taxon>
        <taxon>Pezizomycotina</taxon>
        <taxon>Dothideomycetes</taxon>
        <taxon>Pleosporomycetidae</taxon>
        <taxon>Pleosporales</taxon>
        <taxon>Massarineae</taxon>
        <taxon>Didymosphaeriaceae</taxon>
        <taxon>Karstenula</taxon>
    </lineage>
</organism>
<dbReference type="InterPro" id="IPR036259">
    <property type="entry name" value="MFS_trans_sf"/>
</dbReference>
<evidence type="ECO:0000256" key="4">
    <source>
        <dbReference type="ARBA" id="ARBA00022989"/>
    </source>
</evidence>
<keyword evidence="7" id="KW-1185">Reference proteome</keyword>
<proteinExistence type="predicted"/>
<evidence type="ECO:0000256" key="3">
    <source>
        <dbReference type="ARBA" id="ARBA00022692"/>
    </source>
</evidence>
<sequence length="341" mass="38656">MDPDTVSLHIADKDVFDEPENLKSVKLQADWTNEEEKRAKRKLDYNLMPLLVLRFFYLQLDRGNIANAITDTFMGDVGITQFQFNIGQQLLSSGIILFKIPSNMLLHKVGPGKWLTIQLFFFSIVGTFQAWQKNYSSYLATRFLLGMAESGYIPGGLWTLSTWYTRKETAKRVMVFFFDNQLGQACAKLIAYGTLRRHPQPPHLAAFKRTFSNPIIWIHFFITMANNGRGFDTYGPTIIKSFGFSWLSSNALASVGLFLQIPVNYAFSYMSDRHACGVFGEERVRIEVSAPRDVIRRNALDFGLWVIRVAPTDAAVVRVSQEVTGMACVRGVPDSKNEEGF</sequence>
<gene>
    <name evidence="6" type="ORF">P171DRAFT_487095</name>
</gene>
<protein>
    <submittedName>
        <fullName evidence="6">MFS general substrate transporter</fullName>
    </submittedName>
</protein>
<name>A0A9P4PFU7_9PLEO</name>
<dbReference type="GO" id="GO:0022857">
    <property type="term" value="F:transmembrane transporter activity"/>
    <property type="evidence" value="ECO:0007669"/>
    <property type="project" value="InterPro"/>
</dbReference>
<evidence type="ECO:0000256" key="5">
    <source>
        <dbReference type="ARBA" id="ARBA00023136"/>
    </source>
</evidence>
<dbReference type="EMBL" id="MU001503">
    <property type="protein sequence ID" value="KAF2443142.1"/>
    <property type="molecule type" value="Genomic_DNA"/>
</dbReference>
<dbReference type="InterPro" id="IPR011701">
    <property type="entry name" value="MFS"/>
</dbReference>
<evidence type="ECO:0000313" key="6">
    <source>
        <dbReference type="EMBL" id="KAF2443142.1"/>
    </source>
</evidence>
<comment type="caution">
    <text evidence="6">The sequence shown here is derived from an EMBL/GenBank/DDBJ whole genome shotgun (WGS) entry which is preliminary data.</text>
</comment>
<comment type="subcellular location">
    <subcellularLocation>
        <location evidence="1">Membrane</location>
        <topology evidence="1">Multi-pass membrane protein</topology>
    </subcellularLocation>
</comment>
<keyword evidence="4" id="KW-1133">Transmembrane helix</keyword>
<keyword evidence="5" id="KW-0472">Membrane</keyword>
<dbReference type="Gene3D" id="1.20.1250.20">
    <property type="entry name" value="MFS general substrate transporter like domains"/>
    <property type="match status" value="1"/>
</dbReference>
<evidence type="ECO:0000256" key="2">
    <source>
        <dbReference type="ARBA" id="ARBA00022448"/>
    </source>
</evidence>
<dbReference type="OrthoDB" id="3761988at2759"/>
<evidence type="ECO:0000256" key="1">
    <source>
        <dbReference type="ARBA" id="ARBA00004141"/>
    </source>
</evidence>
<keyword evidence="2" id="KW-0813">Transport</keyword>
<keyword evidence="3" id="KW-0812">Transmembrane</keyword>
<dbReference type="AlphaFoldDB" id="A0A9P4PFU7"/>
<evidence type="ECO:0000313" key="7">
    <source>
        <dbReference type="Proteomes" id="UP000799764"/>
    </source>
</evidence>
<dbReference type="PANTHER" id="PTHR43791:SF32">
    <property type="entry name" value="MAJOR FACILITATOR SUPERFAMILY (MFS) PROFILE DOMAIN-CONTAINING PROTEIN"/>
    <property type="match status" value="1"/>
</dbReference>
<accession>A0A9P4PFU7</accession>
<dbReference type="SUPFAM" id="SSF103473">
    <property type="entry name" value="MFS general substrate transporter"/>
    <property type="match status" value="1"/>
</dbReference>